<evidence type="ECO:0000256" key="3">
    <source>
        <dbReference type="ARBA" id="ARBA00022679"/>
    </source>
</evidence>
<gene>
    <name evidence="5" type="primary">argD</name>
    <name evidence="6" type="ORF">JF888_00680</name>
</gene>
<evidence type="ECO:0000313" key="7">
    <source>
        <dbReference type="Proteomes" id="UP000620075"/>
    </source>
</evidence>
<comment type="subunit">
    <text evidence="5">Homodimer.</text>
</comment>
<keyword evidence="3 5" id="KW-0808">Transferase</keyword>
<dbReference type="InterPro" id="IPR015424">
    <property type="entry name" value="PyrdxlP-dep_Trfase"/>
</dbReference>
<name>A0A934KBC6_9BACT</name>
<dbReference type="RefSeq" id="WP_338176063.1">
    <property type="nucleotide sequence ID" value="NZ_JAEKNQ010000006.1"/>
</dbReference>
<feature type="binding site" evidence="5">
    <location>
        <position position="137"/>
    </location>
    <ligand>
        <name>pyridoxal 5'-phosphate</name>
        <dbReference type="ChEBI" id="CHEBI:597326"/>
    </ligand>
</feature>
<feature type="modified residue" description="N6-(pyridoxal phosphate)lysine" evidence="5">
    <location>
        <position position="251"/>
    </location>
</feature>
<protein>
    <recommendedName>
        <fullName evidence="5">Acetylornithine aminotransferase</fullName>
        <shortName evidence="5">ACOAT</shortName>
        <ecNumber evidence="5">2.6.1.11</ecNumber>
    </recommendedName>
</protein>
<evidence type="ECO:0000256" key="2">
    <source>
        <dbReference type="ARBA" id="ARBA00022605"/>
    </source>
</evidence>
<dbReference type="GO" id="GO:0030170">
    <property type="term" value="F:pyridoxal phosphate binding"/>
    <property type="evidence" value="ECO:0007669"/>
    <property type="project" value="InterPro"/>
</dbReference>
<comment type="similarity">
    <text evidence="5">Belongs to the class-III pyridoxal-phosphate-dependent aminotransferase family. ArgD subfamily.</text>
</comment>
<dbReference type="NCBIfam" id="TIGR00707">
    <property type="entry name" value="argD"/>
    <property type="match status" value="1"/>
</dbReference>
<dbReference type="PROSITE" id="PS00600">
    <property type="entry name" value="AA_TRANSFER_CLASS_3"/>
    <property type="match status" value="1"/>
</dbReference>
<dbReference type="InterPro" id="IPR015422">
    <property type="entry name" value="PyrdxlP-dep_Trfase_small"/>
</dbReference>
<dbReference type="GO" id="GO:0003992">
    <property type="term" value="F:N2-acetyl-L-ornithine:2-oxoglutarate 5-aminotransferase activity"/>
    <property type="evidence" value="ECO:0007669"/>
    <property type="project" value="UniProtKB-UniRule"/>
</dbReference>
<feature type="binding site" evidence="5">
    <location>
        <begin position="105"/>
        <end position="106"/>
    </location>
    <ligand>
        <name>pyridoxal 5'-phosphate</name>
        <dbReference type="ChEBI" id="CHEBI:597326"/>
    </ligand>
</feature>
<feature type="binding site" evidence="5">
    <location>
        <begin position="222"/>
        <end position="225"/>
    </location>
    <ligand>
        <name>pyridoxal 5'-phosphate</name>
        <dbReference type="ChEBI" id="CHEBI:597326"/>
    </ligand>
</feature>
<dbReference type="CDD" id="cd00610">
    <property type="entry name" value="OAT_like"/>
    <property type="match status" value="1"/>
</dbReference>
<dbReference type="InterPro" id="IPR049704">
    <property type="entry name" value="Aminotrans_3_PPA_site"/>
</dbReference>
<dbReference type="SUPFAM" id="SSF53383">
    <property type="entry name" value="PLP-dependent transferases"/>
    <property type="match status" value="1"/>
</dbReference>
<comment type="pathway">
    <text evidence="5">Amino-acid biosynthesis; L-arginine biosynthesis; N(2)-acetyl-L-ornithine from L-glutamate: step 4/4.</text>
</comment>
<dbReference type="Gene3D" id="3.40.640.10">
    <property type="entry name" value="Type I PLP-dependent aspartate aminotransferase-like (Major domain)"/>
    <property type="match status" value="1"/>
</dbReference>
<dbReference type="GO" id="GO:0042802">
    <property type="term" value="F:identical protein binding"/>
    <property type="evidence" value="ECO:0007669"/>
    <property type="project" value="TreeGrafter"/>
</dbReference>
<feature type="binding site" evidence="5">
    <location>
        <position position="278"/>
    </location>
    <ligand>
        <name>N(2)-acetyl-L-ornithine</name>
        <dbReference type="ChEBI" id="CHEBI:57805"/>
    </ligand>
</feature>
<dbReference type="HAMAP" id="MF_01107">
    <property type="entry name" value="ArgD_aminotrans_3"/>
    <property type="match status" value="1"/>
</dbReference>
<feature type="binding site" evidence="5">
    <location>
        <position position="279"/>
    </location>
    <ligand>
        <name>pyridoxal 5'-phosphate</name>
        <dbReference type="ChEBI" id="CHEBI:597326"/>
    </ligand>
</feature>
<dbReference type="PIRSF" id="PIRSF000521">
    <property type="entry name" value="Transaminase_4ab_Lys_Orn"/>
    <property type="match status" value="1"/>
</dbReference>
<accession>A0A934KBC6</accession>
<keyword evidence="5" id="KW-0963">Cytoplasm</keyword>
<dbReference type="GO" id="GO:0006526">
    <property type="term" value="P:L-arginine biosynthetic process"/>
    <property type="evidence" value="ECO:0007669"/>
    <property type="project" value="UniProtKB-UniRule"/>
</dbReference>
<dbReference type="FunFam" id="3.40.640.10:FF:000004">
    <property type="entry name" value="Acetylornithine aminotransferase"/>
    <property type="match status" value="1"/>
</dbReference>
<dbReference type="InterPro" id="IPR005814">
    <property type="entry name" value="Aminotrans_3"/>
</dbReference>
<evidence type="ECO:0000313" key="6">
    <source>
        <dbReference type="EMBL" id="MBJ7601705.1"/>
    </source>
</evidence>
<dbReference type="GO" id="GO:0005737">
    <property type="term" value="C:cytoplasm"/>
    <property type="evidence" value="ECO:0007669"/>
    <property type="project" value="UniProtKB-SubCell"/>
</dbReference>
<reference evidence="6 7" key="1">
    <citation type="submission" date="2020-10" db="EMBL/GenBank/DDBJ databases">
        <title>Ca. Dormibacterota MAGs.</title>
        <authorList>
            <person name="Montgomery K."/>
        </authorList>
    </citation>
    <scope>NUCLEOTIDE SEQUENCE [LARGE SCALE GENOMIC DNA]</scope>
    <source>
        <strain evidence="6">SC8811_S16_3</strain>
    </source>
</reference>
<dbReference type="Proteomes" id="UP000620075">
    <property type="component" value="Unassembled WGS sequence"/>
</dbReference>
<dbReference type="InterPro" id="IPR015421">
    <property type="entry name" value="PyrdxlP-dep_Trfase_major"/>
</dbReference>
<evidence type="ECO:0000256" key="1">
    <source>
        <dbReference type="ARBA" id="ARBA00022576"/>
    </source>
</evidence>
<proteinExistence type="inferred from homology"/>
<keyword evidence="2 5" id="KW-0028">Amino-acid biosynthesis</keyword>
<comment type="catalytic activity">
    <reaction evidence="5">
        <text>N(2)-acetyl-L-ornithine + 2-oxoglutarate = N-acetyl-L-glutamate 5-semialdehyde + L-glutamate</text>
        <dbReference type="Rhea" id="RHEA:18049"/>
        <dbReference type="ChEBI" id="CHEBI:16810"/>
        <dbReference type="ChEBI" id="CHEBI:29123"/>
        <dbReference type="ChEBI" id="CHEBI:29985"/>
        <dbReference type="ChEBI" id="CHEBI:57805"/>
        <dbReference type="EC" id="2.6.1.11"/>
    </reaction>
</comment>
<dbReference type="Pfam" id="PF00202">
    <property type="entry name" value="Aminotran_3"/>
    <property type="match status" value="1"/>
</dbReference>
<comment type="caution">
    <text evidence="6">The sequence shown here is derived from an EMBL/GenBank/DDBJ whole genome shotgun (WGS) entry which is preliminary data.</text>
</comment>
<dbReference type="AlphaFoldDB" id="A0A934KBC6"/>
<dbReference type="Gene3D" id="3.90.1150.10">
    <property type="entry name" value="Aspartate Aminotransferase, domain 1"/>
    <property type="match status" value="1"/>
</dbReference>
<dbReference type="EC" id="2.6.1.11" evidence="5"/>
<keyword evidence="4 5" id="KW-0663">Pyridoxal phosphate</keyword>
<sequence>MSAEKLAELEHSYLMGTFKRLPITLASGHGAVAVDSEGREYLDLVGGLAVNVLGHAHPAVAQAVAEQAQRLIHASNLYYTEPQVQLAKRLVELAFPSRVFFCNSGAEANECAIKLARKWGSLNRGGAHEIIGAEGAFHGRTLATVTAGGTAKYKEPFAPLPEGFRHVPYGDLQALKRMTSQRTAAVLLEPILGESGVVVPPAGFLKQVREWCDEQNLLLILDEVQTGLGRTGTWFAHQHEGITPDVMTLAKGLGGGVPIGACLAAPRADVLEAGDHGSTFGGNPLACAAGLAVLKTIEEEGLVEQSLELGELLQSELAGLAGVSEVRGRGLMQAVVFTEPVARDLQLKSLKHGVIVNATDDHTLRLVPPLVITADQIEQAVGRLGAAQSEPSE</sequence>
<comment type="miscellaneous">
    <text evidence="5">May also have succinyldiaminopimelate aminotransferase activity, thus carrying out the corresponding step in lysine biosynthesis.</text>
</comment>
<dbReference type="PANTHER" id="PTHR11986:SF79">
    <property type="entry name" value="ACETYLORNITHINE AMINOTRANSFERASE, MITOCHONDRIAL"/>
    <property type="match status" value="1"/>
</dbReference>
<keyword evidence="1 5" id="KW-0032">Aminotransferase</keyword>
<comment type="cofactor">
    <cofactor evidence="5">
        <name>pyridoxal 5'-phosphate</name>
        <dbReference type="ChEBI" id="CHEBI:597326"/>
    </cofactor>
    <text evidence="5">Binds 1 pyridoxal phosphate per subunit.</text>
</comment>
<dbReference type="NCBIfam" id="NF002325">
    <property type="entry name" value="PRK01278.1"/>
    <property type="match status" value="1"/>
</dbReference>
<feature type="binding site" evidence="5">
    <location>
        <position position="140"/>
    </location>
    <ligand>
        <name>N(2)-acetyl-L-ornithine</name>
        <dbReference type="ChEBI" id="CHEBI:57805"/>
    </ligand>
</feature>
<dbReference type="InterPro" id="IPR050103">
    <property type="entry name" value="Class-III_PLP-dep_AT"/>
</dbReference>
<dbReference type="InterPro" id="IPR004636">
    <property type="entry name" value="AcOrn/SuccOrn_fam"/>
</dbReference>
<dbReference type="NCBIfam" id="NF002874">
    <property type="entry name" value="PRK03244.1"/>
    <property type="match status" value="1"/>
</dbReference>
<comment type="subcellular location">
    <subcellularLocation>
        <location evidence="5">Cytoplasm</location>
    </subcellularLocation>
</comment>
<evidence type="ECO:0000256" key="5">
    <source>
        <dbReference type="HAMAP-Rule" id="MF_01107"/>
    </source>
</evidence>
<dbReference type="PANTHER" id="PTHR11986">
    <property type="entry name" value="AMINOTRANSFERASE CLASS III"/>
    <property type="match status" value="1"/>
</dbReference>
<dbReference type="EMBL" id="JAEKNQ010000006">
    <property type="protein sequence ID" value="MBJ7601705.1"/>
    <property type="molecule type" value="Genomic_DNA"/>
</dbReference>
<keyword evidence="5" id="KW-0055">Arginine biosynthesis</keyword>
<evidence type="ECO:0000256" key="4">
    <source>
        <dbReference type="ARBA" id="ARBA00022898"/>
    </source>
</evidence>
<organism evidence="6 7">
    <name type="scientific">Candidatus Dormiibacter inghamiae</name>
    <dbReference type="NCBI Taxonomy" id="3127013"/>
    <lineage>
        <taxon>Bacteria</taxon>
        <taxon>Bacillati</taxon>
        <taxon>Candidatus Dormiibacterota</taxon>
        <taxon>Candidatus Dormibacteria</taxon>
        <taxon>Candidatus Dormibacterales</taxon>
        <taxon>Candidatus Dormibacteraceae</taxon>
        <taxon>Candidatus Dormiibacter</taxon>
    </lineage>
</organism>